<accession>A0A1S1H6E6</accession>
<gene>
    <name evidence="11" type="primary">oppC</name>
    <name evidence="11" type="ORF">BHE75_04576</name>
</gene>
<keyword evidence="12" id="KW-1185">Reference proteome</keyword>
<evidence type="ECO:0000256" key="2">
    <source>
        <dbReference type="ARBA" id="ARBA00008784"/>
    </source>
</evidence>
<feature type="domain" description="VOC" evidence="10">
    <location>
        <begin position="143"/>
        <end position="264"/>
    </location>
</feature>
<keyword evidence="8 9" id="KW-0408">Iron</keyword>
<protein>
    <submittedName>
        <fullName evidence="11">3-methylcatechol 2,3-dioxygenase</fullName>
        <ecNumber evidence="11">1.13.11.-</ecNumber>
    </submittedName>
</protein>
<evidence type="ECO:0000313" key="12">
    <source>
        <dbReference type="Proteomes" id="UP000179467"/>
    </source>
</evidence>
<dbReference type="AlphaFoldDB" id="A0A1S1H6E6"/>
<feature type="domain" description="VOC" evidence="10">
    <location>
        <begin position="5"/>
        <end position="119"/>
    </location>
</feature>
<dbReference type="EMBL" id="MIPT01000003">
    <property type="protein sequence ID" value="OHT17778.1"/>
    <property type="molecule type" value="Genomic_DNA"/>
</dbReference>
<comment type="similarity">
    <text evidence="2 9">Belongs to the extradiol ring-cleavage dioxygenase family.</text>
</comment>
<evidence type="ECO:0000313" key="11">
    <source>
        <dbReference type="EMBL" id="OHT17778.1"/>
    </source>
</evidence>
<evidence type="ECO:0000256" key="4">
    <source>
        <dbReference type="ARBA" id="ARBA00022737"/>
    </source>
</evidence>
<evidence type="ECO:0000256" key="3">
    <source>
        <dbReference type="ARBA" id="ARBA00022723"/>
    </source>
</evidence>
<dbReference type="Pfam" id="PF22632">
    <property type="entry name" value="BphC_D1"/>
    <property type="match status" value="1"/>
</dbReference>
<dbReference type="PROSITE" id="PS00082">
    <property type="entry name" value="EXTRADIOL_DIOXYGENAS"/>
    <property type="match status" value="1"/>
</dbReference>
<dbReference type="InterPro" id="IPR004360">
    <property type="entry name" value="Glyas_Fos-R_dOase_dom"/>
</dbReference>
<dbReference type="Gene3D" id="3.10.180.10">
    <property type="entry name" value="2,3-Dihydroxybiphenyl 1,2-Dioxygenase, domain 1"/>
    <property type="match status" value="2"/>
</dbReference>
<organism evidence="11 12">
    <name type="scientific">Edaphosphingomonas haloaromaticamans</name>
    <dbReference type="NCBI Taxonomy" id="653954"/>
    <lineage>
        <taxon>Bacteria</taxon>
        <taxon>Pseudomonadati</taxon>
        <taxon>Pseudomonadota</taxon>
        <taxon>Alphaproteobacteria</taxon>
        <taxon>Sphingomonadales</taxon>
        <taxon>Rhizorhabdaceae</taxon>
        <taxon>Edaphosphingomonas</taxon>
    </lineage>
</organism>
<keyword evidence="5 9" id="KW-0058">Aromatic hydrocarbons catabolism</keyword>
<dbReference type="NCBIfam" id="TIGR03213">
    <property type="entry name" value="23dbph12diox"/>
    <property type="match status" value="1"/>
</dbReference>
<comment type="caution">
    <text evidence="11">The sequence shown here is derived from an EMBL/GenBank/DDBJ whole genome shotgun (WGS) entry which is preliminary data.</text>
</comment>
<dbReference type="InterPro" id="IPR029068">
    <property type="entry name" value="Glyas_Bleomycin-R_OHBP_Dase"/>
</dbReference>
<dbReference type="GO" id="GO:0042178">
    <property type="term" value="P:xenobiotic catabolic process"/>
    <property type="evidence" value="ECO:0007669"/>
    <property type="project" value="InterPro"/>
</dbReference>
<keyword evidence="7 9" id="KW-0560">Oxidoreductase</keyword>
<dbReference type="EC" id="1.13.11.-" evidence="11"/>
<proteinExistence type="inferred from homology"/>
<dbReference type="GO" id="GO:0051213">
    <property type="term" value="F:dioxygenase activity"/>
    <property type="evidence" value="ECO:0007669"/>
    <property type="project" value="UniProtKB-KW"/>
</dbReference>
<evidence type="ECO:0000256" key="8">
    <source>
        <dbReference type="ARBA" id="ARBA00023004"/>
    </source>
</evidence>
<dbReference type="GO" id="GO:0008198">
    <property type="term" value="F:ferrous iron binding"/>
    <property type="evidence" value="ECO:0007669"/>
    <property type="project" value="InterPro"/>
</dbReference>
<evidence type="ECO:0000256" key="6">
    <source>
        <dbReference type="ARBA" id="ARBA00022964"/>
    </source>
</evidence>
<sequence>MTVDRLGYLGFDASDVDAWSRYANNTLGMMTAAKGKDSDRYRLDSRAWRLAVHRGEADDISYAGFEAADAAAFNSTAERLRQMGYQVTNEPDDLKADRGVIDLVSVIDPSGVRIEVYYGATELFEVPFVSPVGVSSFVTGEQGFGHIVLATPDLEKSMEFYVAGLGMELSDIIDWDLGPGGKHKLHFFNCNRRHHSLALLPAPAPKHIHHFMIESASLDDVGRAIDRMERDSRILLTFGRHTNDHMYSFYGITPSGFAVEFGCGPRDVDRSWSVVRYDSISMWGHKFISPE</sequence>
<evidence type="ECO:0000256" key="9">
    <source>
        <dbReference type="RuleBase" id="RU000683"/>
    </source>
</evidence>
<dbReference type="InterPro" id="IPR000486">
    <property type="entry name" value="Xdiol_ring_cleave_dOase_1/2"/>
</dbReference>
<dbReference type="InterPro" id="IPR017626">
    <property type="entry name" value="DiOHbiphenyl_dOase"/>
</dbReference>
<dbReference type="CDD" id="cd07237">
    <property type="entry name" value="BphC1-RGP6_C_like"/>
    <property type="match status" value="1"/>
</dbReference>
<dbReference type="Pfam" id="PF00903">
    <property type="entry name" value="Glyoxalase"/>
    <property type="match status" value="1"/>
</dbReference>
<dbReference type="Proteomes" id="UP000179467">
    <property type="component" value="Unassembled WGS sequence"/>
</dbReference>
<dbReference type="InterPro" id="IPR037523">
    <property type="entry name" value="VOC_core"/>
</dbReference>
<keyword evidence="6 9" id="KW-0223">Dioxygenase</keyword>
<dbReference type="RefSeq" id="WP_070936399.1">
    <property type="nucleotide sequence ID" value="NZ_MIPT01000003.1"/>
</dbReference>
<comment type="cofactor">
    <cofactor evidence="1 9">
        <name>Fe(2+)</name>
        <dbReference type="ChEBI" id="CHEBI:29033"/>
    </cofactor>
</comment>
<keyword evidence="4" id="KW-0677">Repeat</keyword>
<evidence type="ECO:0000256" key="7">
    <source>
        <dbReference type="ARBA" id="ARBA00023002"/>
    </source>
</evidence>
<evidence type="ECO:0000256" key="1">
    <source>
        <dbReference type="ARBA" id="ARBA00001954"/>
    </source>
</evidence>
<keyword evidence="3" id="KW-0479">Metal-binding</keyword>
<dbReference type="OrthoDB" id="9803142at2"/>
<dbReference type="SUPFAM" id="SSF54593">
    <property type="entry name" value="Glyoxalase/Bleomycin resistance protein/Dihydroxybiphenyl dioxygenase"/>
    <property type="match status" value="2"/>
</dbReference>
<evidence type="ECO:0000259" key="10">
    <source>
        <dbReference type="PROSITE" id="PS51819"/>
    </source>
</evidence>
<dbReference type="PROSITE" id="PS51819">
    <property type="entry name" value="VOC"/>
    <property type="match status" value="2"/>
</dbReference>
<dbReference type="CDD" id="cd07252">
    <property type="entry name" value="BphC1-RGP6_N_like"/>
    <property type="match status" value="1"/>
</dbReference>
<reference evidence="11 12" key="1">
    <citation type="submission" date="2016-09" db="EMBL/GenBank/DDBJ databases">
        <title>Metabolic pathway, cell adaptation mechanisms and a novel monoxygenase revealed through proteogenomic-transcription analysis of a Sphingomonas haloaromaticamans strain degrading the fungicide ortho-phenylphenol.</title>
        <authorList>
            <person name="Perruchon C."/>
            <person name="Papadopoulou E.S."/>
            <person name="Rousidou C."/>
            <person name="Vasileiadis S."/>
            <person name="Tanou G."/>
            <person name="Amoutzias G."/>
            <person name="Molassiotis A."/>
            <person name="Karpouzas D.G."/>
        </authorList>
    </citation>
    <scope>NUCLEOTIDE SEQUENCE [LARGE SCALE GENOMIC DNA]</scope>
    <source>
        <strain evidence="11 12">P3</strain>
    </source>
</reference>
<evidence type="ECO:0000256" key="5">
    <source>
        <dbReference type="ARBA" id="ARBA00022797"/>
    </source>
</evidence>
<name>A0A1S1H6E6_9SPHN</name>